<evidence type="ECO:0000313" key="1">
    <source>
        <dbReference type="EMBL" id="GHF32956.1"/>
    </source>
</evidence>
<proteinExistence type="predicted"/>
<dbReference type="RefSeq" id="WP_190128416.1">
    <property type="nucleotide sequence ID" value="NZ_BNBD01000002.1"/>
</dbReference>
<organism evidence="1 2">
    <name type="scientific">Streptomyces mashuensis</name>
    <dbReference type="NCBI Taxonomy" id="33904"/>
    <lineage>
        <taxon>Bacteria</taxon>
        <taxon>Bacillati</taxon>
        <taxon>Actinomycetota</taxon>
        <taxon>Actinomycetes</taxon>
        <taxon>Kitasatosporales</taxon>
        <taxon>Streptomycetaceae</taxon>
        <taxon>Streptomyces</taxon>
    </lineage>
</organism>
<keyword evidence="2" id="KW-1185">Reference proteome</keyword>
<evidence type="ECO:0000313" key="2">
    <source>
        <dbReference type="Proteomes" id="UP000638313"/>
    </source>
</evidence>
<reference evidence="1" key="2">
    <citation type="submission" date="2020-09" db="EMBL/GenBank/DDBJ databases">
        <authorList>
            <person name="Sun Q."/>
            <person name="Ohkuma M."/>
        </authorList>
    </citation>
    <scope>NUCLEOTIDE SEQUENCE</scope>
    <source>
        <strain evidence="1">JCM 4059</strain>
    </source>
</reference>
<comment type="caution">
    <text evidence="1">The sequence shown here is derived from an EMBL/GenBank/DDBJ whole genome shotgun (WGS) entry which is preliminary data.</text>
</comment>
<gene>
    <name evidence="1" type="ORF">GCM10010218_12530</name>
</gene>
<dbReference type="EMBL" id="BNBD01000002">
    <property type="protein sequence ID" value="GHF32956.1"/>
    <property type="molecule type" value="Genomic_DNA"/>
</dbReference>
<name>A0A919AZG2_9ACTN</name>
<protein>
    <submittedName>
        <fullName evidence="1">Uncharacterized protein</fullName>
    </submittedName>
</protein>
<reference evidence="1" key="1">
    <citation type="journal article" date="2014" name="Int. J. Syst. Evol. Microbiol.">
        <title>Complete genome sequence of Corynebacterium casei LMG S-19264T (=DSM 44701T), isolated from a smear-ripened cheese.</title>
        <authorList>
            <consortium name="US DOE Joint Genome Institute (JGI-PGF)"/>
            <person name="Walter F."/>
            <person name="Albersmeier A."/>
            <person name="Kalinowski J."/>
            <person name="Ruckert C."/>
        </authorList>
    </citation>
    <scope>NUCLEOTIDE SEQUENCE</scope>
    <source>
        <strain evidence="1">JCM 4059</strain>
    </source>
</reference>
<sequence>MPVTLAKTLRSFTVLMQDGTVRAVLLTPATQEDRDLLYFDAYWGDCLDLREVTAIDGFDAHTKAVAIHDRETAIEDYTYRLGVEYGAACAVYRSLRTWADAMGTEGRARWIGHPILARLPLTAFVLTEVMREHHELTTA</sequence>
<dbReference type="Proteomes" id="UP000638313">
    <property type="component" value="Unassembled WGS sequence"/>
</dbReference>
<accession>A0A919AZG2</accession>
<dbReference type="AlphaFoldDB" id="A0A919AZG2"/>